<evidence type="ECO:0000313" key="2">
    <source>
        <dbReference type="EnsemblProtists" id="PYU1_T001327"/>
    </source>
</evidence>
<dbReference type="InterPro" id="IPR011011">
    <property type="entry name" value="Znf_FYVE_PHD"/>
</dbReference>
<reference evidence="3" key="1">
    <citation type="journal article" date="2010" name="Genome Biol.">
        <title>Genome sequence of the necrotrophic plant pathogen Pythium ultimum reveals original pathogenicity mechanisms and effector repertoire.</title>
        <authorList>
            <person name="Levesque C.A."/>
            <person name="Brouwer H."/>
            <person name="Cano L."/>
            <person name="Hamilton J.P."/>
            <person name="Holt C."/>
            <person name="Huitema E."/>
            <person name="Raffaele S."/>
            <person name="Robideau G.P."/>
            <person name="Thines M."/>
            <person name="Win J."/>
            <person name="Zerillo M.M."/>
            <person name="Beakes G.W."/>
            <person name="Boore J.L."/>
            <person name="Busam D."/>
            <person name="Dumas B."/>
            <person name="Ferriera S."/>
            <person name="Fuerstenberg S.I."/>
            <person name="Gachon C.M."/>
            <person name="Gaulin E."/>
            <person name="Govers F."/>
            <person name="Grenville-Briggs L."/>
            <person name="Horner N."/>
            <person name="Hostetler J."/>
            <person name="Jiang R.H."/>
            <person name="Johnson J."/>
            <person name="Krajaejun T."/>
            <person name="Lin H."/>
            <person name="Meijer H.J."/>
            <person name="Moore B."/>
            <person name="Morris P."/>
            <person name="Phuntmart V."/>
            <person name="Puiu D."/>
            <person name="Shetty J."/>
            <person name="Stajich J.E."/>
            <person name="Tripathy S."/>
            <person name="Wawra S."/>
            <person name="van West P."/>
            <person name="Whitty B.R."/>
            <person name="Coutinho P.M."/>
            <person name="Henrissat B."/>
            <person name="Martin F."/>
            <person name="Thomas P.D."/>
            <person name="Tyler B.M."/>
            <person name="De Vries R.P."/>
            <person name="Kamoun S."/>
            <person name="Yandell M."/>
            <person name="Tisserat N."/>
            <person name="Buell C.R."/>
        </authorList>
    </citation>
    <scope>NUCLEOTIDE SEQUENCE</scope>
    <source>
        <strain evidence="3">DAOM:BR144</strain>
    </source>
</reference>
<evidence type="ECO:0000256" key="1">
    <source>
        <dbReference type="SAM" id="MobiDB-lite"/>
    </source>
</evidence>
<organism evidence="2 3">
    <name type="scientific">Globisporangium ultimum (strain ATCC 200006 / CBS 805.95 / DAOM BR144)</name>
    <name type="common">Pythium ultimum</name>
    <dbReference type="NCBI Taxonomy" id="431595"/>
    <lineage>
        <taxon>Eukaryota</taxon>
        <taxon>Sar</taxon>
        <taxon>Stramenopiles</taxon>
        <taxon>Oomycota</taxon>
        <taxon>Peronosporomycetes</taxon>
        <taxon>Pythiales</taxon>
        <taxon>Pythiaceae</taxon>
        <taxon>Globisporangium</taxon>
    </lineage>
</organism>
<dbReference type="CDD" id="cd00065">
    <property type="entry name" value="FYVE_like_SF"/>
    <property type="match status" value="1"/>
</dbReference>
<reference evidence="2" key="3">
    <citation type="submission" date="2015-02" db="UniProtKB">
        <authorList>
            <consortium name="EnsemblProtists"/>
        </authorList>
    </citation>
    <scope>IDENTIFICATION</scope>
    <source>
        <strain evidence="2">DAOM BR144</strain>
    </source>
</reference>
<dbReference type="InParanoid" id="K3W8N6"/>
<dbReference type="InterPro" id="IPR052727">
    <property type="entry name" value="Rab4/Rab5_effector"/>
</dbReference>
<dbReference type="PANTHER" id="PTHR13510">
    <property type="entry name" value="FYVE-FINGER-CONTAINING RAB5 EFFECTOR PROTEIN RABENOSYN-5-RELATED"/>
    <property type="match status" value="1"/>
</dbReference>
<reference evidence="3" key="2">
    <citation type="submission" date="2010-04" db="EMBL/GenBank/DDBJ databases">
        <authorList>
            <person name="Buell R."/>
            <person name="Hamilton J."/>
            <person name="Hostetler J."/>
        </authorList>
    </citation>
    <scope>NUCLEOTIDE SEQUENCE [LARGE SCALE GENOMIC DNA]</scope>
    <source>
        <strain evidence="3">DAOM:BR144</strain>
    </source>
</reference>
<dbReference type="Proteomes" id="UP000019132">
    <property type="component" value="Unassembled WGS sequence"/>
</dbReference>
<evidence type="ECO:0000313" key="3">
    <source>
        <dbReference type="Proteomes" id="UP000019132"/>
    </source>
</evidence>
<dbReference type="EMBL" id="GL376626">
    <property type="status" value="NOT_ANNOTATED_CDS"/>
    <property type="molecule type" value="Genomic_DNA"/>
</dbReference>
<accession>K3W8N6</accession>
<dbReference type="VEuPathDB" id="FungiDB:PYU1_G001327"/>
<dbReference type="SUPFAM" id="SSF57903">
    <property type="entry name" value="FYVE/PHD zinc finger"/>
    <property type="match status" value="1"/>
</dbReference>
<dbReference type="PANTHER" id="PTHR13510:SF44">
    <property type="entry name" value="RABENOSYN-5"/>
    <property type="match status" value="1"/>
</dbReference>
<evidence type="ECO:0008006" key="4">
    <source>
        <dbReference type="Google" id="ProtNLM"/>
    </source>
</evidence>
<protein>
    <recommendedName>
        <fullName evidence="4">FYVE-type domain-containing protein</fullName>
    </recommendedName>
</protein>
<name>K3W8N6_GLOUD</name>
<proteinExistence type="predicted"/>
<dbReference type="HOGENOM" id="CLU_015303_0_1_1"/>
<sequence length="421" mass="46656">MKYPANTFPRIELSADEEAAFAATAEELVKRTVMQYHEHLTRFNGVVDEYRWKQVKRREDVRVYRERHPGANDEDSEPPLNDLNDATDDKGVAPHLLVLGTTPGLLDDVVYGALCPTEDDMKLKSAYVEDEYLHRTVLVPILSPTPESPLRDLAVKWSVRGHPLLPDSIARRRDAVYIESTGFAQTPNGERIGYHLYRSVELSAARELVELNIRTPTTVEVYTRGFIQSGGSATASLAMAYTVGIAVSVWRNVHCAEMKKLTRLLRSAHDDVTGASNFAALSSTNLINSTSSGSSGASGTIATTSSESSSTENKCAVCSERVGGRMSSLSGGSTKDKHCRICDRRVCSRCRVYKEVYSRPEFESAMRPVSITFCTQCVLVASRASAVKFAEYDARERQGKPVPKSAILEEILPWWSFMAMR</sequence>
<feature type="region of interest" description="Disordered" evidence="1">
    <location>
        <begin position="64"/>
        <end position="87"/>
    </location>
</feature>
<dbReference type="EnsemblProtists" id="PYU1_T001327">
    <property type="protein sequence ID" value="PYU1_T001327"/>
    <property type="gene ID" value="PYU1_G001327"/>
</dbReference>
<dbReference type="AlphaFoldDB" id="K3W8N6"/>
<keyword evidence="3" id="KW-1185">Reference proteome</keyword>